<dbReference type="PANTHER" id="PTHR31912">
    <property type="entry name" value="IP13529P"/>
    <property type="match status" value="1"/>
</dbReference>
<gene>
    <name evidence="1" type="ORF">A4X03_0g1385</name>
</gene>
<dbReference type="EMBL" id="LWDD02000110">
    <property type="protein sequence ID" value="KAE8263843.1"/>
    <property type="molecule type" value="Genomic_DNA"/>
</dbReference>
<dbReference type="Proteomes" id="UP000077671">
    <property type="component" value="Unassembled WGS sequence"/>
</dbReference>
<evidence type="ECO:0000313" key="1">
    <source>
        <dbReference type="EMBL" id="KAE8263843.1"/>
    </source>
</evidence>
<reference evidence="1" key="1">
    <citation type="submission" date="2016-04" db="EMBL/GenBank/DDBJ databases">
        <authorList>
            <person name="Nguyen H.D."/>
            <person name="Kesanakurti P."/>
            <person name="Cullis J."/>
            <person name="Levesque C.A."/>
            <person name="Hambleton S."/>
        </authorList>
    </citation>
    <scope>NUCLEOTIDE SEQUENCE</scope>
    <source>
        <strain evidence="1">DAOMC 238032</strain>
    </source>
</reference>
<sequence>MVDISSLDETQDYSPFPDRVTFAVAFIANHPRRPLSRSQIKSVLLVLRLLNVANVPSYTRYKASIKDVRQRHVSAKPQSFDGMEGHTLYFKPIKGLLRSDFGNPVMRAGLQLYSRRQETINTYMDSRMAESDVRIRPPMVDLGERGHAYIHEVVCHEAGLLFVTAWYRAEGCEAHQHPYHLSVGSDVLQIPTSSITQSGKELSYRNSATHVLYQNKQLPLLNRLRKVAQGRPVYNVPMFAFLDDMSGAVSKRWNKHNVCVVQNAALDLDTMKLDASLKLFTASNDATPQEICQALTQEFESFHRDGTVCWDVELQESVLVFAHLAAILSDNPMAAELASNIGMKGMYSCRCCVFGGNKEYKASEQGLVAATKPGQPRTMHTLREDLNKQLDLATTGLKGAWSSQAKSTGVKDKLTSAACKMLVDEFEARRHDEDGPEEDDIEEEINVLKQQVIEDQRHWNPLFKLFDLTGFDVTKHLACEILQTVLLGTVKYLNRATMKLLSEGQKKELVAWLTEANTQGIGQLQAGYLVKHSGSLVEREMKQLCQVMPWALQQIKVDPNVVEVWRAQAILAAGLHSPTLQRSSMTQWKDHLKCALHRFYMAFATFNPRCITLKPKMHLLSHALEDLDRYGTLPVVSTERFEGFNAITLRRPGRMINRLLNSTKHSKKAMVKLYGISIHLKETLEPKAFAPGDAFVHIESGDCVEAEDCVILRERLKKNQGTELYTKAAKIKRVLTAEDQCMLELVPLWPRLPEPDVDGSRDHDIAEQISFDTGSEEDVVVVHATQAVAKANVNHNCVEQGYRIVVKSIRHAGDPGNVCTNDCLFRSAYSSTAAYGLQVDIISSEEIGSTAFSIMEA</sequence>
<dbReference type="AlphaFoldDB" id="A0A177UDR8"/>
<accession>A0A177UDR8</accession>
<evidence type="ECO:0000313" key="2">
    <source>
        <dbReference type="Proteomes" id="UP000077671"/>
    </source>
</evidence>
<dbReference type="PANTHER" id="PTHR31912:SF34">
    <property type="entry name" value="NOTOCHORD-RELATED PROTEIN"/>
    <property type="match status" value="1"/>
</dbReference>
<organism evidence="1 2">
    <name type="scientific">Tilletia caries</name>
    <name type="common">wheat bunt fungus</name>
    <dbReference type="NCBI Taxonomy" id="13290"/>
    <lineage>
        <taxon>Eukaryota</taxon>
        <taxon>Fungi</taxon>
        <taxon>Dikarya</taxon>
        <taxon>Basidiomycota</taxon>
        <taxon>Ustilaginomycotina</taxon>
        <taxon>Exobasidiomycetes</taxon>
        <taxon>Tilletiales</taxon>
        <taxon>Tilletiaceae</taxon>
        <taxon>Tilletia</taxon>
    </lineage>
</organism>
<protein>
    <submittedName>
        <fullName evidence="1">Uncharacterized protein</fullName>
    </submittedName>
</protein>
<proteinExistence type="predicted"/>
<comment type="caution">
    <text evidence="1">The sequence shown here is derived from an EMBL/GenBank/DDBJ whole genome shotgun (WGS) entry which is preliminary data.</text>
</comment>
<name>A0A177UDR8_9BASI</name>
<reference evidence="1" key="2">
    <citation type="journal article" date="2019" name="IMA Fungus">
        <title>Genome sequencing and comparison of five Tilletia species to identify candidate genes for the detection of regulated species infecting wheat.</title>
        <authorList>
            <person name="Nguyen H.D.T."/>
            <person name="Sultana T."/>
            <person name="Kesanakurti P."/>
            <person name="Hambleton S."/>
        </authorList>
    </citation>
    <scope>NUCLEOTIDE SEQUENCE</scope>
    <source>
        <strain evidence="1">DAOMC 238032</strain>
    </source>
</reference>